<evidence type="ECO:0000256" key="2">
    <source>
        <dbReference type="ARBA" id="ARBA00022670"/>
    </source>
</evidence>
<proteinExistence type="inferred from homology"/>
<evidence type="ECO:0000259" key="6">
    <source>
        <dbReference type="Pfam" id="PF07687"/>
    </source>
</evidence>
<evidence type="ECO:0000313" key="7">
    <source>
        <dbReference type="EMBL" id="TFA97394.1"/>
    </source>
</evidence>
<keyword evidence="4" id="KW-0378">Hydrolase</keyword>
<organism evidence="7 8">
    <name type="scientific">Trichoderma ghanense</name>
    <dbReference type="NCBI Taxonomy" id="65468"/>
    <lineage>
        <taxon>Eukaryota</taxon>
        <taxon>Fungi</taxon>
        <taxon>Dikarya</taxon>
        <taxon>Ascomycota</taxon>
        <taxon>Pezizomycotina</taxon>
        <taxon>Sordariomycetes</taxon>
        <taxon>Hypocreomycetidae</taxon>
        <taxon>Hypocreales</taxon>
        <taxon>Hypocreaceae</taxon>
        <taxon>Trichoderma</taxon>
    </lineage>
</organism>
<dbReference type="InterPro" id="IPR047177">
    <property type="entry name" value="Pept_M20A"/>
</dbReference>
<keyword evidence="8" id="KW-1185">Reference proteome</keyword>
<evidence type="ECO:0000256" key="3">
    <source>
        <dbReference type="ARBA" id="ARBA00022723"/>
    </source>
</evidence>
<evidence type="ECO:0000256" key="4">
    <source>
        <dbReference type="ARBA" id="ARBA00022801"/>
    </source>
</evidence>
<dbReference type="Pfam" id="PF01546">
    <property type="entry name" value="Peptidase_M20"/>
    <property type="match status" value="1"/>
</dbReference>
<dbReference type="Gene3D" id="1.10.150.900">
    <property type="match status" value="1"/>
</dbReference>
<dbReference type="Pfam" id="PF07687">
    <property type="entry name" value="M20_dimer"/>
    <property type="match status" value="1"/>
</dbReference>
<dbReference type="Proteomes" id="UP001642720">
    <property type="component" value="Unassembled WGS sequence"/>
</dbReference>
<dbReference type="PROSITE" id="PS00758">
    <property type="entry name" value="ARGE_DAPE_CPG2_1"/>
    <property type="match status" value="1"/>
</dbReference>
<dbReference type="InterPro" id="IPR017141">
    <property type="entry name" value="Pept_M20_carboxypep"/>
</dbReference>
<keyword evidence="3" id="KW-0479">Metal-binding</keyword>
<evidence type="ECO:0000313" key="8">
    <source>
        <dbReference type="Proteomes" id="UP001642720"/>
    </source>
</evidence>
<dbReference type="InterPro" id="IPR001261">
    <property type="entry name" value="ArgE/DapE_CS"/>
</dbReference>
<feature type="domain" description="Peptidase M20 dimerisation" evidence="6">
    <location>
        <begin position="278"/>
        <end position="428"/>
    </location>
</feature>
<comment type="similarity">
    <text evidence="1">Belongs to the peptidase M20A family.</text>
</comment>
<dbReference type="PANTHER" id="PTHR45962">
    <property type="entry name" value="N-FATTY-ACYL-AMINO ACID SYNTHASE/HYDROLASE PM20D1"/>
    <property type="match status" value="1"/>
</dbReference>
<comment type="caution">
    <text evidence="7">The sequence shown here is derived from an EMBL/GenBank/DDBJ whole genome shotgun (WGS) entry which is preliminary data.</text>
</comment>
<sequence>MLTAKKVLLAGMLELSAAYKLSPMNSLHRLFHQLPLGFGHNNVDVSRFRCDLGKPLDPSNDGLYSSHELFSPKEAVETLIQRHQPLVRMDSVCYDDLGDFDKDERWRPFDDIPKVLEDKYPLIYEKGWFETINRFGLVYTVEGSDPSLKPILLTAHQDVVPVESETLDSWEHPPFEAYYNESTGYLYGRGASDDKSAITALMSAMEALLSQEDYNPRRTVIFAFGFDEECSGLRGASSISKHLEERYGENGIAVILDEGGAGLQSVGDVLYALPAVYEKGYLDVWFNIDVVGGHSSTPTPHTSIGMMSEIVVALESNPFQPKIIRDGPIHEALICFTRYSPYALPELTYYVNLGLLDQAAHLLAQVQRETQYFIQTSQAVDWIAGGQKINSLPEFTTLGVNHGYAPQDSIGSIQHRIVKLVQGVASKYNLTVRAFEGDKDYEDYLRSMGHGPTAKDDRMHTAWEPIYNGTLTLEARKRSYITSQTQTRGSVWDVFAGTVRHTFADQAKIVVPAPGAMTGNTDTRHYLNLSQNIYRWSPGSLKSFSNIHGVNEKLLISEHVNMVRFYYDFIRNFDQADI</sequence>
<gene>
    <name evidence="7" type="ORF">CCMA1212_010874</name>
</gene>
<dbReference type="PANTHER" id="PTHR45962:SF1">
    <property type="entry name" value="N-FATTY-ACYL-AMINO ACID SYNTHASE_HYDROLASE PM20D1"/>
    <property type="match status" value="1"/>
</dbReference>
<dbReference type="Gene3D" id="3.30.70.360">
    <property type="match status" value="1"/>
</dbReference>
<dbReference type="SUPFAM" id="SSF53187">
    <property type="entry name" value="Zn-dependent exopeptidases"/>
    <property type="match status" value="1"/>
</dbReference>
<dbReference type="InterPro" id="IPR036264">
    <property type="entry name" value="Bact_exopeptidase_dim_dom"/>
</dbReference>
<dbReference type="GeneID" id="300582351"/>
<dbReference type="RefSeq" id="XP_073553596.1">
    <property type="nucleotide sequence ID" value="XM_073707901.1"/>
</dbReference>
<dbReference type="EMBL" id="PPTA01000037">
    <property type="protein sequence ID" value="TFA97394.1"/>
    <property type="molecule type" value="Genomic_DNA"/>
</dbReference>
<keyword evidence="5" id="KW-0862">Zinc</keyword>
<evidence type="ECO:0000256" key="5">
    <source>
        <dbReference type="ARBA" id="ARBA00022833"/>
    </source>
</evidence>
<dbReference type="Gene3D" id="3.40.630.10">
    <property type="entry name" value="Zn peptidases"/>
    <property type="match status" value="1"/>
</dbReference>
<dbReference type="CDD" id="cd05674">
    <property type="entry name" value="M20_yscS"/>
    <property type="match status" value="1"/>
</dbReference>
<evidence type="ECO:0000256" key="1">
    <source>
        <dbReference type="ARBA" id="ARBA00006247"/>
    </source>
</evidence>
<dbReference type="PIRSF" id="PIRSF037217">
    <property type="entry name" value="Carboxypeptidase_S"/>
    <property type="match status" value="1"/>
</dbReference>
<dbReference type="InterPro" id="IPR002933">
    <property type="entry name" value="Peptidase_M20"/>
</dbReference>
<name>A0ABY2GNK5_9HYPO</name>
<protein>
    <recommendedName>
        <fullName evidence="6">Peptidase M20 dimerisation domain-containing protein</fullName>
    </recommendedName>
</protein>
<dbReference type="SUPFAM" id="SSF55031">
    <property type="entry name" value="Bacterial exopeptidase dimerisation domain"/>
    <property type="match status" value="1"/>
</dbReference>
<dbReference type="InterPro" id="IPR011650">
    <property type="entry name" value="Peptidase_M20_dimer"/>
</dbReference>
<accession>A0ABY2GNK5</accession>
<reference evidence="7 8" key="1">
    <citation type="submission" date="2018-01" db="EMBL/GenBank/DDBJ databases">
        <title>Genome characterization of the sugarcane-associated fungus Trichoderma ghanense CCMA-1212 and their application in lignocelulose bioconversion.</title>
        <authorList>
            <person name="Steindorff A.S."/>
            <person name="Mendes T.D."/>
            <person name="Vilela E.S.D."/>
            <person name="Rodrigues D.S."/>
            <person name="Formighieri E.F."/>
            <person name="Melo I.S."/>
            <person name="Favaro L.C.L."/>
        </authorList>
    </citation>
    <scope>NUCLEOTIDE SEQUENCE [LARGE SCALE GENOMIC DNA]</scope>
    <source>
        <strain evidence="7 8">CCMA-1212</strain>
    </source>
</reference>
<keyword evidence="2" id="KW-0645">Protease</keyword>